<feature type="transmembrane region" description="Helical" evidence="8">
    <location>
        <begin position="223"/>
        <end position="248"/>
    </location>
</feature>
<keyword evidence="4" id="KW-0533">Nickel</keyword>
<evidence type="ECO:0000256" key="3">
    <source>
        <dbReference type="ARBA" id="ARBA00022448"/>
    </source>
</evidence>
<evidence type="ECO:0000256" key="6">
    <source>
        <dbReference type="ARBA" id="ARBA00022989"/>
    </source>
</evidence>
<dbReference type="RefSeq" id="XP_058310629.1">
    <property type="nucleotide sequence ID" value="XM_058451167.1"/>
</dbReference>
<comment type="subcellular location">
    <subcellularLocation>
        <location evidence="8">Cell membrane</location>
        <topology evidence="8">Multi-pass membrane protein</topology>
    </subcellularLocation>
    <subcellularLocation>
        <location evidence="1">Endomembrane system</location>
        <topology evidence="1">Multi-pass membrane protein</topology>
    </subcellularLocation>
</comment>
<dbReference type="InterPro" id="IPR011541">
    <property type="entry name" value="Ni/Co_transpt_high_affinity"/>
</dbReference>
<name>A0A9W9N3F6_9EURO</name>
<evidence type="ECO:0000256" key="4">
    <source>
        <dbReference type="ARBA" id="ARBA00022596"/>
    </source>
</evidence>
<dbReference type="Pfam" id="PF03824">
    <property type="entry name" value="NicO"/>
    <property type="match status" value="1"/>
</dbReference>
<keyword evidence="11" id="KW-1185">Reference proteome</keyword>
<protein>
    <recommendedName>
        <fullName evidence="8">Nickel/cobalt efflux system</fullName>
    </recommendedName>
</protein>
<dbReference type="AlphaFoldDB" id="A0A9W9N3F6"/>
<dbReference type="EMBL" id="JAPQKR010000008">
    <property type="protein sequence ID" value="KAJ5212459.1"/>
    <property type="molecule type" value="Genomic_DNA"/>
</dbReference>
<keyword evidence="7 8" id="KW-0472">Membrane</keyword>
<evidence type="ECO:0000313" key="11">
    <source>
        <dbReference type="Proteomes" id="UP001150904"/>
    </source>
</evidence>
<keyword evidence="3 8" id="KW-0813">Transport</keyword>
<dbReference type="GeneID" id="83178468"/>
<keyword evidence="6 8" id="KW-1133">Transmembrane helix</keyword>
<evidence type="ECO:0000256" key="1">
    <source>
        <dbReference type="ARBA" id="ARBA00004127"/>
    </source>
</evidence>
<evidence type="ECO:0000256" key="2">
    <source>
        <dbReference type="ARBA" id="ARBA00010892"/>
    </source>
</evidence>
<dbReference type="PANTHER" id="PTHR31611:SF0">
    <property type="entry name" value="HIGH-AFFINITY NICKEL TRANSPORT PROTEIN NIC1"/>
    <property type="match status" value="1"/>
</dbReference>
<keyword evidence="5 8" id="KW-0812">Transmembrane</keyword>
<reference evidence="10" key="2">
    <citation type="journal article" date="2023" name="IMA Fungus">
        <title>Comparative genomic study of the Penicillium genus elucidates a diverse pangenome and 15 lateral gene transfer events.</title>
        <authorList>
            <person name="Petersen C."/>
            <person name="Sorensen T."/>
            <person name="Nielsen M.R."/>
            <person name="Sondergaard T.E."/>
            <person name="Sorensen J.L."/>
            <person name="Fitzpatrick D.A."/>
            <person name="Frisvad J.C."/>
            <person name="Nielsen K.L."/>
        </authorList>
    </citation>
    <scope>NUCLEOTIDE SEQUENCE</scope>
    <source>
        <strain evidence="10">IBT 15544</strain>
    </source>
</reference>
<evidence type="ECO:0000256" key="9">
    <source>
        <dbReference type="SAM" id="MobiDB-lite"/>
    </source>
</evidence>
<feature type="transmembrane region" description="Helical" evidence="8">
    <location>
        <begin position="254"/>
        <end position="273"/>
    </location>
</feature>
<dbReference type="InterPro" id="IPR004688">
    <property type="entry name" value="Ni/Co_transpt"/>
</dbReference>
<dbReference type="GO" id="GO:0015099">
    <property type="term" value="F:nickel cation transmembrane transporter activity"/>
    <property type="evidence" value="ECO:0007669"/>
    <property type="project" value="UniProtKB-UniRule"/>
</dbReference>
<evidence type="ECO:0000256" key="7">
    <source>
        <dbReference type="ARBA" id="ARBA00023136"/>
    </source>
</evidence>
<gene>
    <name evidence="10" type="ORF">N7498_004105</name>
</gene>
<feature type="transmembrane region" description="Helical" evidence="8">
    <location>
        <begin position="45"/>
        <end position="69"/>
    </location>
</feature>
<organism evidence="10 11">
    <name type="scientific">Penicillium cinerascens</name>
    <dbReference type="NCBI Taxonomy" id="70096"/>
    <lineage>
        <taxon>Eukaryota</taxon>
        <taxon>Fungi</taxon>
        <taxon>Dikarya</taxon>
        <taxon>Ascomycota</taxon>
        <taxon>Pezizomycotina</taxon>
        <taxon>Eurotiomycetes</taxon>
        <taxon>Eurotiomycetidae</taxon>
        <taxon>Eurotiales</taxon>
        <taxon>Aspergillaceae</taxon>
        <taxon>Penicillium</taxon>
    </lineage>
</organism>
<evidence type="ECO:0000256" key="5">
    <source>
        <dbReference type="ARBA" id="ARBA00022692"/>
    </source>
</evidence>
<reference evidence="10" key="1">
    <citation type="submission" date="2022-12" db="EMBL/GenBank/DDBJ databases">
        <authorList>
            <person name="Petersen C."/>
        </authorList>
    </citation>
    <scope>NUCLEOTIDE SEQUENCE</scope>
    <source>
        <strain evidence="10">IBT 15544</strain>
    </source>
</reference>
<feature type="transmembrane region" description="Helical" evidence="8">
    <location>
        <begin position="154"/>
        <end position="177"/>
    </location>
</feature>
<dbReference type="GO" id="GO:0012505">
    <property type="term" value="C:endomembrane system"/>
    <property type="evidence" value="ECO:0007669"/>
    <property type="project" value="UniProtKB-SubCell"/>
</dbReference>
<dbReference type="Proteomes" id="UP001150904">
    <property type="component" value="Unassembled WGS sequence"/>
</dbReference>
<dbReference type="PANTHER" id="PTHR31611">
    <property type="entry name" value="HIGH-AFFINITY NICKEL TRANSPORT PROTEIN NIC1"/>
    <property type="match status" value="1"/>
</dbReference>
<evidence type="ECO:0000313" key="10">
    <source>
        <dbReference type="EMBL" id="KAJ5212459.1"/>
    </source>
</evidence>
<proteinExistence type="inferred from homology"/>
<accession>A0A9W9N3F6</accession>
<feature type="region of interest" description="Disordered" evidence="9">
    <location>
        <begin position="416"/>
        <end position="455"/>
    </location>
</feature>
<dbReference type="OrthoDB" id="5197598at2759"/>
<dbReference type="GO" id="GO:0005886">
    <property type="term" value="C:plasma membrane"/>
    <property type="evidence" value="ECO:0007669"/>
    <property type="project" value="UniProtKB-SubCell"/>
</dbReference>
<feature type="region of interest" description="Disordered" evidence="9">
    <location>
        <begin position="296"/>
        <end position="317"/>
    </location>
</feature>
<feature type="transmembrane region" description="Helical" evidence="8">
    <location>
        <begin position="326"/>
        <end position="356"/>
    </location>
</feature>
<comment type="caution">
    <text evidence="10">The sequence shown here is derived from an EMBL/GenBank/DDBJ whole genome shotgun (WGS) entry which is preliminary data.</text>
</comment>
<feature type="transmembrane region" description="Helical" evidence="8">
    <location>
        <begin position="376"/>
        <end position="396"/>
    </location>
</feature>
<comment type="similarity">
    <text evidence="2 8">Belongs to the NiCoT transporter (TC 2.A.52) family.</text>
</comment>
<evidence type="ECO:0000256" key="8">
    <source>
        <dbReference type="RuleBase" id="RU362101"/>
    </source>
</evidence>
<sequence>MTSFVDDTPTDARSVDSERTWILKPLLRHAQRSHSKMPGIRKIPLRAIGIILFVAFLNVLVWIAAAIVLRYHPTLVSTAVLAYTLGLRHAFDADHISAIDLMTRRLLATGQRPVTVGTFFSLGHSTVVIITSIVVAATAAAISSRFDSFSTIGGIIGSSVSATFLILLGIMNAYILYKLIKQMQKVFNLAEDQADEAWKIEGGGILFSVLKKMFKLIDRPWKMYPLGILFGLGFDTSSEVALLGISSVEAAKGTSFWVILILPALFTAGMCLLDTTDGALMFSLYIQPSANFLPPKRDSTVSDNASDTPDDELPQSRDNHRDPIAFLYYSIVLTTLTVIVAIVIGVIQLLTMVLSVTNATGRFWDGVQTAGDYYDVIGGSICGCFIIVGGLSVLLYKPWRRWMARRHGQSVINDEERYRDDPRESDDDTGIVVHESGSSVERGQTEVVGKGGSRVAVKATDEPRVEEEIF</sequence>
<feature type="transmembrane region" description="Helical" evidence="8">
    <location>
        <begin position="114"/>
        <end position="142"/>
    </location>
</feature>